<gene>
    <name evidence="1" type="ORF">AMJ44_11665</name>
</gene>
<accession>A0A0S7XR34</accession>
<evidence type="ECO:0008006" key="3">
    <source>
        <dbReference type="Google" id="ProtNLM"/>
    </source>
</evidence>
<evidence type="ECO:0000313" key="2">
    <source>
        <dbReference type="Proteomes" id="UP000051861"/>
    </source>
</evidence>
<name>A0A0S7XR34_UNCSA</name>
<dbReference type="EMBL" id="LIZX01000152">
    <property type="protein sequence ID" value="KPJ64973.1"/>
    <property type="molecule type" value="Genomic_DNA"/>
</dbReference>
<evidence type="ECO:0000313" key="1">
    <source>
        <dbReference type="EMBL" id="KPJ64973.1"/>
    </source>
</evidence>
<reference evidence="1 2" key="1">
    <citation type="journal article" date="2015" name="Microbiome">
        <title>Genomic resolution of linkages in carbon, nitrogen, and sulfur cycling among widespread estuary sediment bacteria.</title>
        <authorList>
            <person name="Baker B.J."/>
            <person name="Lazar C.S."/>
            <person name="Teske A.P."/>
            <person name="Dick G.J."/>
        </authorList>
    </citation>
    <scope>NUCLEOTIDE SEQUENCE [LARGE SCALE GENOMIC DNA]</scope>
    <source>
        <strain evidence="1">DG_54_3</strain>
    </source>
</reference>
<dbReference type="InterPro" id="IPR027417">
    <property type="entry name" value="P-loop_NTPase"/>
</dbReference>
<dbReference type="Proteomes" id="UP000051861">
    <property type="component" value="Unassembled WGS sequence"/>
</dbReference>
<organism evidence="1 2">
    <name type="scientific">candidate division WOR-1 bacterium DG_54_3</name>
    <dbReference type="NCBI Taxonomy" id="1703775"/>
    <lineage>
        <taxon>Bacteria</taxon>
        <taxon>Bacillati</taxon>
        <taxon>Saganbacteria</taxon>
    </lineage>
</organism>
<proteinExistence type="predicted"/>
<sequence length="256" mass="30344">MKRLYKTSVISLAWLAISRILNKNRPYLESPPYARMSFKRYNINIMKHFNELESNLSVYKYNGSWVGNTQVTLMPSIKFCPPVARAYLASSLREFVEKIIDPILVKRNATHWCEDSPFSILHAESILEILPQSKFIHIYRDPRDVIASYKQQPWAPRDIALLVKFYKSIIQRIFKVIENMPENSLIEVPFERLLKYPKEEILKIKEFIGLQIDNSLFQTDLEKSHSGRWKREFSTGEQEYIRKELEHIRQRLGYSD</sequence>
<protein>
    <recommendedName>
        <fullName evidence="3">Sulfotransferase domain-containing protein</fullName>
    </recommendedName>
</protein>
<dbReference type="Pfam" id="PF13469">
    <property type="entry name" value="Sulfotransfer_3"/>
    <property type="match status" value="1"/>
</dbReference>
<dbReference type="AlphaFoldDB" id="A0A0S7XR34"/>
<comment type="caution">
    <text evidence="1">The sequence shown here is derived from an EMBL/GenBank/DDBJ whole genome shotgun (WGS) entry which is preliminary data.</text>
</comment>
<dbReference type="Gene3D" id="3.40.50.300">
    <property type="entry name" value="P-loop containing nucleotide triphosphate hydrolases"/>
    <property type="match status" value="1"/>
</dbReference>
<dbReference type="SUPFAM" id="SSF52540">
    <property type="entry name" value="P-loop containing nucleoside triphosphate hydrolases"/>
    <property type="match status" value="1"/>
</dbReference>